<organism evidence="2 3">
    <name type="scientific">Candidatus Ruthenibacterium merdavium</name>
    <dbReference type="NCBI Taxonomy" id="2838752"/>
    <lineage>
        <taxon>Bacteria</taxon>
        <taxon>Bacillati</taxon>
        <taxon>Bacillota</taxon>
        <taxon>Clostridia</taxon>
        <taxon>Eubacteriales</taxon>
        <taxon>Oscillospiraceae</taxon>
        <taxon>Ruthenibacterium</taxon>
    </lineage>
</organism>
<reference evidence="2" key="2">
    <citation type="submission" date="2021-04" db="EMBL/GenBank/DDBJ databases">
        <authorList>
            <person name="Gilroy R."/>
        </authorList>
    </citation>
    <scope>NUCLEOTIDE SEQUENCE</scope>
    <source>
        <strain evidence="2">5933</strain>
    </source>
</reference>
<gene>
    <name evidence="2" type="ORF">H9698_01210</name>
</gene>
<evidence type="ECO:0000256" key="1">
    <source>
        <dbReference type="SAM" id="SignalP"/>
    </source>
</evidence>
<dbReference type="Proteomes" id="UP000823918">
    <property type="component" value="Unassembled WGS sequence"/>
</dbReference>
<feature type="chain" id="PRO_5038832599" description="WxL domain-containing protein" evidence="1">
    <location>
        <begin position="21"/>
        <end position="258"/>
    </location>
</feature>
<protein>
    <recommendedName>
        <fullName evidence="4">WxL domain-containing protein</fullName>
    </recommendedName>
</protein>
<accession>A0A9D2TJT7</accession>
<proteinExistence type="predicted"/>
<comment type="caution">
    <text evidence="2">The sequence shown here is derived from an EMBL/GenBank/DDBJ whole genome shotgun (WGS) entry which is preliminary data.</text>
</comment>
<keyword evidence="1" id="KW-0732">Signal</keyword>
<dbReference type="EMBL" id="DWWA01000008">
    <property type="protein sequence ID" value="HJC71398.1"/>
    <property type="molecule type" value="Genomic_DNA"/>
</dbReference>
<dbReference type="AlphaFoldDB" id="A0A9D2TJT7"/>
<evidence type="ECO:0008006" key="4">
    <source>
        <dbReference type="Google" id="ProtNLM"/>
    </source>
</evidence>
<reference evidence="2" key="1">
    <citation type="journal article" date="2021" name="PeerJ">
        <title>Extensive microbial diversity within the chicken gut microbiome revealed by metagenomics and culture.</title>
        <authorList>
            <person name="Gilroy R."/>
            <person name="Ravi A."/>
            <person name="Getino M."/>
            <person name="Pursley I."/>
            <person name="Horton D.L."/>
            <person name="Alikhan N.F."/>
            <person name="Baker D."/>
            <person name="Gharbi K."/>
            <person name="Hall N."/>
            <person name="Watson M."/>
            <person name="Adriaenssens E.M."/>
            <person name="Foster-Nyarko E."/>
            <person name="Jarju S."/>
            <person name="Secka A."/>
            <person name="Antonio M."/>
            <person name="Oren A."/>
            <person name="Chaudhuri R.R."/>
            <person name="La Ragione R."/>
            <person name="Hildebrand F."/>
            <person name="Pallen M.J."/>
        </authorList>
    </citation>
    <scope>NUCLEOTIDE SEQUENCE</scope>
    <source>
        <strain evidence="2">5933</strain>
    </source>
</reference>
<sequence length="258" mass="27277">MHKRKIRVRLSSVMFGLAFAAVSWVSAAAYTSQTAGTDVWVSVVPRPSQERISVTVPAVIGFVVNGTADTQNQEALSTENGNILVPNVKVESVEGNQYTLVVEGSPTLVIKNYSTNVKEGQEDAENPERVGIGVKVTGTISSESTATGADGVPWVPIAEKPAETQEAFKNYRLSLGGKLFSKSVDGGFEMAEGIEIGAPPAEEYGWTAGGASLEPFQQELALGVEAGGTRSMYSKPEESVKAAKITWKIQAVPSGTNP</sequence>
<evidence type="ECO:0000313" key="2">
    <source>
        <dbReference type="EMBL" id="HJC71398.1"/>
    </source>
</evidence>
<evidence type="ECO:0000313" key="3">
    <source>
        <dbReference type="Proteomes" id="UP000823918"/>
    </source>
</evidence>
<feature type="signal peptide" evidence="1">
    <location>
        <begin position="1"/>
        <end position="20"/>
    </location>
</feature>
<name>A0A9D2TJT7_9FIRM</name>